<keyword evidence="5" id="KW-0862">Zinc</keyword>
<keyword evidence="13" id="KW-1185">Reference proteome</keyword>
<dbReference type="Pfam" id="PF16916">
    <property type="entry name" value="ZT_dimer"/>
    <property type="match status" value="1"/>
</dbReference>
<dbReference type="SUPFAM" id="SSF161111">
    <property type="entry name" value="Cation efflux protein transmembrane domain-like"/>
    <property type="match status" value="1"/>
</dbReference>
<evidence type="ECO:0000256" key="7">
    <source>
        <dbReference type="ARBA" id="ARBA00023136"/>
    </source>
</evidence>
<dbReference type="InParanoid" id="A0A084QDQ2"/>
<feature type="compositionally biased region" description="Basic residues" evidence="8">
    <location>
        <begin position="364"/>
        <end position="374"/>
    </location>
</feature>
<evidence type="ECO:0000259" key="10">
    <source>
        <dbReference type="Pfam" id="PF01545"/>
    </source>
</evidence>
<dbReference type="Pfam" id="PF01545">
    <property type="entry name" value="Cation_efflux"/>
    <property type="match status" value="2"/>
</dbReference>
<dbReference type="InterPro" id="IPR002524">
    <property type="entry name" value="Cation_efflux"/>
</dbReference>
<feature type="transmembrane region" description="Helical" evidence="9">
    <location>
        <begin position="499"/>
        <end position="522"/>
    </location>
</feature>
<dbReference type="InterPro" id="IPR036837">
    <property type="entry name" value="Cation_efflux_CTD_sf"/>
</dbReference>
<comment type="similarity">
    <text evidence="2">Belongs to the cation diffusion facilitator (CDF) transporter (TC 2.A.4) family. SLC30A subfamily.</text>
</comment>
<evidence type="ECO:0000256" key="5">
    <source>
        <dbReference type="ARBA" id="ARBA00022833"/>
    </source>
</evidence>
<evidence type="ECO:0000256" key="6">
    <source>
        <dbReference type="ARBA" id="ARBA00022989"/>
    </source>
</evidence>
<feature type="transmembrane region" description="Helical" evidence="9">
    <location>
        <begin position="534"/>
        <end position="559"/>
    </location>
</feature>
<dbReference type="HOGENOM" id="CLU_013430_4_2_1"/>
<dbReference type="Gene3D" id="1.20.1510.10">
    <property type="entry name" value="Cation efflux protein transmembrane domain"/>
    <property type="match status" value="2"/>
</dbReference>
<evidence type="ECO:0000256" key="1">
    <source>
        <dbReference type="ARBA" id="ARBA00004141"/>
    </source>
</evidence>
<accession>A0A084QDQ2</accession>
<evidence type="ECO:0000259" key="11">
    <source>
        <dbReference type="Pfam" id="PF16916"/>
    </source>
</evidence>
<dbReference type="EMBL" id="KL660817">
    <property type="protein sequence ID" value="KFA62087.1"/>
    <property type="molecule type" value="Genomic_DNA"/>
</dbReference>
<name>A0A084QDQ2_STAC4</name>
<keyword evidence="6 9" id="KW-1133">Transmembrane helix</keyword>
<feature type="compositionally biased region" description="Basic residues" evidence="8">
    <location>
        <begin position="278"/>
        <end position="289"/>
    </location>
</feature>
<protein>
    <submittedName>
        <fullName evidence="12">Uncharacterized protein</fullName>
    </submittedName>
</protein>
<feature type="domain" description="Cation efflux protein transmembrane" evidence="10">
    <location>
        <begin position="488"/>
        <end position="559"/>
    </location>
</feature>
<feature type="transmembrane region" description="Helical" evidence="9">
    <location>
        <begin position="163"/>
        <end position="181"/>
    </location>
</feature>
<feature type="transmembrane region" description="Helical" evidence="9">
    <location>
        <begin position="128"/>
        <end position="151"/>
    </location>
</feature>
<comment type="subcellular location">
    <subcellularLocation>
        <location evidence="1">Membrane</location>
        <topology evidence="1">Multi-pass membrane protein</topology>
    </subcellularLocation>
</comment>
<sequence>SAYPGEPARTRTAELGYLPCRAPPANKLPCIIRTVHCTLVYTHPWTEPANWYPLTGHPLAIRSNYRSLALVIILFPPSLYRSHPSSTVNYPRGDSTRTLSIRLRFPLPPQPTASFFTMAWSKSTRIKVMIAIDTAFFLLELISGFLVHSLALTADAFHMLNDIISLVIGLWAVVAAQKATTDEFTFGWVRAEILGAFFNAVFLIALCVSIILEALTRFVEPPEIGNPKLILIVGSAGLFSNLVGFFVLGGHGHSHGHEDDHDHDHDHDDDHSHDHHEHGHSHKAGHSHAHGTDDLHGMEEGRAGRDIIADVADESGAVADVLPEVIVRRATTINDLSSPNSAANARRIRFDNDRSSAAVSRSTGHSRGRSRRTSSKSGHSHFANIEDMSIHPASFRQDIIAASLAASSSGADPSSESESDDALAVADSEAHEESPLLKDSQGSNGTMNNGHTASLSTPKARRPRRDSSIHHGHNHTLPKKPSKGGSHSHNHADMGMNAMVLHVIGDALGNLGVIVTALIIWLTDLPGKYYADPIVSLFITVIILKTSIPLTLATSRILLQATPENISIQEIRQDIERLPGVVSCHHVHVWQLSDTKVVASMHLQVSFPINSHSGEKYMQLARRARKCLHGFGIHSATIQPEFCLDSEHQHDGDAAALTLDGQLDGAANPDACLLECVDDCEAQGCCTALEVSSSKASSSRRSSHSSHS</sequence>
<dbReference type="FunCoup" id="A0A084QDQ2">
    <property type="interactions" value="258"/>
</dbReference>
<dbReference type="InterPro" id="IPR027470">
    <property type="entry name" value="Cation_efflux_CTD"/>
</dbReference>
<feature type="transmembrane region" description="Helical" evidence="9">
    <location>
        <begin position="228"/>
        <end position="248"/>
    </location>
</feature>
<feature type="domain" description="Cation efflux protein transmembrane" evidence="10">
    <location>
        <begin position="127"/>
        <end position="268"/>
    </location>
</feature>
<dbReference type="SUPFAM" id="SSF160240">
    <property type="entry name" value="Cation efflux protein cytoplasmic domain-like"/>
    <property type="match status" value="1"/>
</dbReference>
<evidence type="ECO:0000256" key="4">
    <source>
        <dbReference type="ARBA" id="ARBA00022692"/>
    </source>
</evidence>
<feature type="region of interest" description="Disordered" evidence="8">
    <location>
        <begin position="336"/>
        <end position="385"/>
    </location>
</feature>
<dbReference type="InterPro" id="IPR027469">
    <property type="entry name" value="Cation_efflux_TMD_sf"/>
</dbReference>
<feature type="compositionally biased region" description="Basic residues" evidence="8">
    <location>
        <begin position="459"/>
        <end position="489"/>
    </location>
</feature>
<dbReference type="OMA" id="CLFHQHG"/>
<feature type="domain" description="Cation efflux protein cytoplasmic" evidence="11">
    <location>
        <begin position="563"/>
        <end position="641"/>
    </location>
</feature>
<dbReference type="InterPro" id="IPR058533">
    <property type="entry name" value="Cation_efflux_TM"/>
</dbReference>
<dbReference type="PANTHER" id="PTHR45820:SF4">
    <property type="entry name" value="ZINC TRANSPORTER 63C, ISOFORM F"/>
    <property type="match status" value="1"/>
</dbReference>
<evidence type="ECO:0000256" key="3">
    <source>
        <dbReference type="ARBA" id="ARBA00022448"/>
    </source>
</evidence>
<feature type="region of interest" description="Disordered" evidence="8">
    <location>
        <begin position="406"/>
        <end position="491"/>
    </location>
</feature>
<evidence type="ECO:0000313" key="12">
    <source>
        <dbReference type="EMBL" id="KFA62087.1"/>
    </source>
</evidence>
<reference evidence="12 13" key="1">
    <citation type="journal article" date="2014" name="BMC Genomics">
        <title>Comparative genome sequencing reveals chemotype-specific gene clusters in the toxigenic black mold Stachybotrys.</title>
        <authorList>
            <person name="Semeiks J."/>
            <person name="Borek D."/>
            <person name="Otwinowski Z."/>
            <person name="Grishin N.V."/>
        </authorList>
    </citation>
    <scope>NUCLEOTIDE SEQUENCE [LARGE SCALE GENOMIC DNA]</scope>
    <source>
        <strain evidence="12 13">IBT 40285</strain>
    </source>
</reference>
<feature type="non-terminal residue" evidence="12">
    <location>
        <position position="1"/>
    </location>
</feature>
<evidence type="ECO:0000313" key="13">
    <source>
        <dbReference type="Proteomes" id="UP000028524"/>
    </source>
</evidence>
<feature type="compositionally biased region" description="Basic and acidic residues" evidence="8">
    <location>
        <begin position="256"/>
        <end position="277"/>
    </location>
</feature>
<dbReference type="GO" id="GO:0006882">
    <property type="term" value="P:intracellular zinc ion homeostasis"/>
    <property type="evidence" value="ECO:0007669"/>
    <property type="project" value="TreeGrafter"/>
</dbReference>
<evidence type="ECO:0000256" key="8">
    <source>
        <dbReference type="SAM" id="MobiDB-lite"/>
    </source>
</evidence>
<dbReference type="NCBIfam" id="TIGR01297">
    <property type="entry name" value="CDF"/>
    <property type="match status" value="2"/>
</dbReference>
<keyword evidence="4 9" id="KW-0812">Transmembrane</keyword>
<feature type="compositionally biased region" description="Polar residues" evidence="8">
    <location>
        <begin position="440"/>
        <end position="457"/>
    </location>
</feature>
<dbReference type="STRING" id="1283841.A0A084QDQ2"/>
<evidence type="ECO:0000256" key="2">
    <source>
        <dbReference type="ARBA" id="ARBA00008873"/>
    </source>
</evidence>
<dbReference type="Proteomes" id="UP000028524">
    <property type="component" value="Unassembled WGS sequence"/>
</dbReference>
<dbReference type="AlphaFoldDB" id="A0A084QDQ2"/>
<feature type="transmembrane region" description="Helical" evidence="9">
    <location>
        <begin position="193"/>
        <end position="216"/>
    </location>
</feature>
<proteinExistence type="inferred from homology"/>
<dbReference type="OrthoDB" id="9944568at2759"/>
<gene>
    <name evidence="12" type="ORF">S40285_06773</name>
</gene>
<evidence type="ECO:0000256" key="9">
    <source>
        <dbReference type="SAM" id="Phobius"/>
    </source>
</evidence>
<keyword evidence="3" id="KW-0813">Transport</keyword>
<dbReference type="GO" id="GO:0005385">
    <property type="term" value="F:zinc ion transmembrane transporter activity"/>
    <property type="evidence" value="ECO:0007669"/>
    <property type="project" value="TreeGrafter"/>
</dbReference>
<feature type="region of interest" description="Disordered" evidence="8">
    <location>
        <begin position="256"/>
        <end position="298"/>
    </location>
</feature>
<organism evidence="12 13">
    <name type="scientific">Stachybotrys chlorohalonatus (strain IBT 40285)</name>
    <dbReference type="NCBI Taxonomy" id="1283841"/>
    <lineage>
        <taxon>Eukaryota</taxon>
        <taxon>Fungi</taxon>
        <taxon>Dikarya</taxon>
        <taxon>Ascomycota</taxon>
        <taxon>Pezizomycotina</taxon>
        <taxon>Sordariomycetes</taxon>
        <taxon>Hypocreomycetidae</taxon>
        <taxon>Hypocreales</taxon>
        <taxon>Stachybotryaceae</taxon>
        <taxon>Stachybotrys</taxon>
    </lineage>
</organism>
<keyword evidence="7 9" id="KW-0472">Membrane</keyword>
<dbReference type="PANTHER" id="PTHR45820">
    <property type="entry name" value="FI23527P1"/>
    <property type="match status" value="1"/>
</dbReference>
<dbReference type="GO" id="GO:0016020">
    <property type="term" value="C:membrane"/>
    <property type="evidence" value="ECO:0007669"/>
    <property type="project" value="UniProtKB-SubCell"/>
</dbReference>